<keyword evidence="3" id="KW-0547">Nucleotide-binding</keyword>
<dbReference type="InterPro" id="IPR004101">
    <property type="entry name" value="Mur_ligase_C"/>
</dbReference>
<name>A0A1G2FY46_9BACT</name>
<dbReference type="SUPFAM" id="SSF51984">
    <property type="entry name" value="MurCD N-terminal domain"/>
    <property type="match status" value="1"/>
</dbReference>
<dbReference type="Pfam" id="PF08245">
    <property type="entry name" value="Mur_ligase_M"/>
    <property type="match status" value="1"/>
</dbReference>
<dbReference type="SUPFAM" id="SSF53244">
    <property type="entry name" value="MurD-like peptide ligases, peptide-binding domain"/>
    <property type="match status" value="1"/>
</dbReference>
<dbReference type="Pfam" id="PF01225">
    <property type="entry name" value="Mur_ligase"/>
    <property type="match status" value="1"/>
</dbReference>
<dbReference type="PANTHER" id="PTHR43445:SF3">
    <property type="entry name" value="UDP-N-ACETYLMURAMATE--L-ALANINE LIGASE"/>
    <property type="match status" value="1"/>
</dbReference>
<evidence type="ECO:0000256" key="4">
    <source>
        <dbReference type="ARBA" id="ARBA00022840"/>
    </source>
</evidence>
<feature type="domain" description="Mur ligase C-terminal" evidence="10">
    <location>
        <begin position="283"/>
        <end position="409"/>
    </location>
</feature>
<evidence type="ECO:0000259" key="11">
    <source>
        <dbReference type="Pfam" id="PF08245"/>
    </source>
</evidence>
<gene>
    <name evidence="12" type="ORF">A2W41_02675</name>
</gene>
<evidence type="ECO:0000256" key="7">
    <source>
        <dbReference type="ARBA" id="ARBA00023306"/>
    </source>
</evidence>
<dbReference type="PANTHER" id="PTHR43445">
    <property type="entry name" value="UDP-N-ACETYLMURAMATE--L-ALANINE LIGASE-RELATED"/>
    <property type="match status" value="1"/>
</dbReference>
<evidence type="ECO:0000256" key="8">
    <source>
        <dbReference type="ARBA" id="ARBA00023316"/>
    </source>
</evidence>
<dbReference type="EMBL" id="MHNI01000012">
    <property type="protein sequence ID" value="OGZ42993.1"/>
    <property type="molecule type" value="Genomic_DNA"/>
</dbReference>
<dbReference type="GO" id="GO:0005524">
    <property type="term" value="F:ATP binding"/>
    <property type="evidence" value="ECO:0007669"/>
    <property type="project" value="UniProtKB-KW"/>
</dbReference>
<reference evidence="12 13" key="1">
    <citation type="journal article" date="2016" name="Nat. Commun.">
        <title>Thousands of microbial genomes shed light on interconnected biogeochemical processes in an aquifer system.</title>
        <authorList>
            <person name="Anantharaman K."/>
            <person name="Brown C.T."/>
            <person name="Hug L.A."/>
            <person name="Sharon I."/>
            <person name="Castelle C.J."/>
            <person name="Probst A.J."/>
            <person name="Thomas B.C."/>
            <person name="Singh A."/>
            <person name="Wilkins M.J."/>
            <person name="Karaoz U."/>
            <person name="Brodie E.L."/>
            <person name="Williams K.H."/>
            <person name="Hubbard S.S."/>
            <person name="Banfield J.F."/>
        </authorList>
    </citation>
    <scope>NUCLEOTIDE SEQUENCE [LARGE SCALE GENOMIC DNA]</scope>
</reference>
<evidence type="ECO:0000256" key="6">
    <source>
        <dbReference type="ARBA" id="ARBA00022984"/>
    </source>
</evidence>
<dbReference type="Gene3D" id="3.40.50.720">
    <property type="entry name" value="NAD(P)-binding Rossmann-like Domain"/>
    <property type="match status" value="1"/>
</dbReference>
<dbReference type="InterPro" id="IPR013221">
    <property type="entry name" value="Mur_ligase_cen"/>
</dbReference>
<dbReference type="InterPro" id="IPR050061">
    <property type="entry name" value="MurCDEF_pg_biosynth"/>
</dbReference>
<evidence type="ECO:0000256" key="3">
    <source>
        <dbReference type="ARBA" id="ARBA00022741"/>
    </source>
</evidence>
<dbReference type="SUPFAM" id="SSF53623">
    <property type="entry name" value="MurD-like peptide ligases, catalytic domain"/>
    <property type="match status" value="1"/>
</dbReference>
<dbReference type="GO" id="GO:0051301">
    <property type="term" value="P:cell division"/>
    <property type="evidence" value="ECO:0007669"/>
    <property type="project" value="UniProtKB-KW"/>
</dbReference>
<dbReference type="GO" id="GO:0008360">
    <property type="term" value="P:regulation of cell shape"/>
    <property type="evidence" value="ECO:0007669"/>
    <property type="project" value="UniProtKB-KW"/>
</dbReference>
<keyword evidence="8" id="KW-0961">Cell wall biogenesis/degradation</keyword>
<dbReference type="InterPro" id="IPR000713">
    <property type="entry name" value="Mur_ligase_N"/>
</dbReference>
<keyword evidence="6" id="KW-0573">Peptidoglycan synthesis</keyword>
<evidence type="ECO:0000256" key="5">
    <source>
        <dbReference type="ARBA" id="ARBA00022960"/>
    </source>
</evidence>
<evidence type="ECO:0000256" key="1">
    <source>
        <dbReference type="ARBA" id="ARBA00022598"/>
    </source>
</evidence>
<keyword evidence="5" id="KW-0133">Cell shape</keyword>
<evidence type="ECO:0008006" key="14">
    <source>
        <dbReference type="Google" id="ProtNLM"/>
    </source>
</evidence>
<dbReference type="GO" id="GO:0071555">
    <property type="term" value="P:cell wall organization"/>
    <property type="evidence" value="ECO:0007669"/>
    <property type="project" value="UniProtKB-KW"/>
</dbReference>
<dbReference type="AlphaFoldDB" id="A0A1G2FY46"/>
<evidence type="ECO:0000259" key="9">
    <source>
        <dbReference type="Pfam" id="PF01225"/>
    </source>
</evidence>
<evidence type="ECO:0000256" key="2">
    <source>
        <dbReference type="ARBA" id="ARBA00022618"/>
    </source>
</evidence>
<keyword evidence="2" id="KW-0132">Cell division</keyword>
<feature type="domain" description="Mur ligase central" evidence="11">
    <location>
        <begin position="109"/>
        <end position="216"/>
    </location>
</feature>
<evidence type="ECO:0000313" key="12">
    <source>
        <dbReference type="EMBL" id="OGZ42993.1"/>
    </source>
</evidence>
<dbReference type="Pfam" id="PF02875">
    <property type="entry name" value="Mur_ligase_C"/>
    <property type="match status" value="1"/>
</dbReference>
<dbReference type="GO" id="GO:0009252">
    <property type="term" value="P:peptidoglycan biosynthetic process"/>
    <property type="evidence" value="ECO:0007669"/>
    <property type="project" value="UniProtKB-KW"/>
</dbReference>
<dbReference type="Gene3D" id="3.40.1190.10">
    <property type="entry name" value="Mur-like, catalytic domain"/>
    <property type="match status" value="1"/>
</dbReference>
<evidence type="ECO:0000259" key="10">
    <source>
        <dbReference type="Pfam" id="PF02875"/>
    </source>
</evidence>
<proteinExistence type="predicted"/>
<dbReference type="Gene3D" id="3.90.190.20">
    <property type="entry name" value="Mur ligase, C-terminal domain"/>
    <property type="match status" value="1"/>
</dbReference>
<organism evidence="12 13">
    <name type="scientific">Candidatus Ryanbacteria bacterium RIFCSPHIGHO2_01_45_13</name>
    <dbReference type="NCBI Taxonomy" id="1802112"/>
    <lineage>
        <taxon>Bacteria</taxon>
        <taxon>Candidatus Ryaniibacteriota</taxon>
    </lineage>
</organism>
<feature type="domain" description="Mur ligase N-terminal catalytic" evidence="9">
    <location>
        <begin position="5"/>
        <end position="104"/>
    </location>
</feature>
<dbReference type="Proteomes" id="UP000176700">
    <property type="component" value="Unassembled WGS sequence"/>
</dbReference>
<keyword evidence="4" id="KW-0067">ATP-binding</keyword>
<evidence type="ECO:0000313" key="13">
    <source>
        <dbReference type="Proteomes" id="UP000176700"/>
    </source>
</evidence>
<sequence>MAGKNIHMVGIKGVGMTGLATLLKGAGDTVQGSDTEEVFFTDRILKDLAIPVLPFSEKNIKSGIDEVIYSTAYTQKHPELKRAAVLDIPVYSYTEVLAELFNKKKGIMVTGTHGKTTTTAALGRILEQAGWDPTVLVGSEVIEWKRTARFGKSEWMLIEGDEYQAKMLLMRPYALLITNIDYDHPDFYKTPRDYNEAFKKLFGNLKEGGKVVIHEEILQKEGFRELVLKGNITTFNKIDLPLENIFGFHNLMNVSAAYHMAHQLGVEDDVSRDVIRRFRGTKRRLEYYTAAHASPVVLDDYAHHPKEIQAAIGAIRERYPHHYIIAVFQPHTFSRTEVFLEDFASSFYDADEIIILEVYGSAREKKGKVGGMDLFRKIRANGGNVRFVASIKQTAILLKKRTWSRDVVIATLGAGDVWRVAKALASRSI</sequence>
<dbReference type="GO" id="GO:0016881">
    <property type="term" value="F:acid-amino acid ligase activity"/>
    <property type="evidence" value="ECO:0007669"/>
    <property type="project" value="InterPro"/>
</dbReference>
<dbReference type="InterPro" id="IPR036615">
    <property type="entry name" value="Mur_ligase_C_dom_sf"/>
</dbReference>
<accession>A0A1G2FY46</accession>
<keyword evidence="1" id="KW-0436">Ligase</keyword>
<protein>
    <recommendedName>
        <fullName evidence="14">UDP-N-acetylmuramate--L-alanine ligase</fullName>
    </recommendedName>
</protein>
<comment type="caution">
    <text evidence="12">The sequence shown here is derived from an EMBL/GenBank/DDBJ whole genome shotgun (WGS) entry which is preliminary data.</text>
</comment>
<dbReference type="InterPro" id="IPR036565">
    <property type="entry name" value="Mur-like_cat_sf"/>
</dbReference>
<keyword evidence="7" id="KW-0131">Cell cycle</keyword>